<keyword evidence="9" id="KW-1185">Reference proteome</keyword>
<dbReference type="RefSeq" id="WP_219527002.1">
    <property type="nucleotide sequence ID" value="NZ_JAHKRM010000001.1"/>
</dbReference>
<sequence length="144" mass="14981">MWAVLFGVVISAGVAIVVARAALVVVTVRGGSMEPTLRDGDRVIVARWRRRRIQRDAVVVCRAPDGLVLPGMPPSTAADPALLVKRVSGVAGDRQPDGRIVPVGHIYLLGDAGADLDSREFGPVPIVSVVGSMIGRAPGLPSSS</sequence>
<comment type="subcellular location">
    <subcellularLocation>
        <location evidence="1">Membrane</location>
        <topology evidence="1">Single-pass membrane protein</topology>
    </subcellularLocation>
</comment>
<evidence type="ECO:0000259" key="7">
    <source>
        <dbReference type="Pfam" id="PF10502"/>
    </source>
</evidence>
<evidence type="ECO:0000313" key="8">
    <source>
        <dbReference type="EMBL" id="MFD1540567.1"/>
    </source>
</evidence>
<dbReference type="PANTHER" id="PTHR46041">
    <property type="entry name" value="MITOCHONDRIAL INNER MEMBRANE PROTEASE SUBUNIT 2"/>
    <property type="match status" value="1"/>
</dbReference>
<keyword evidence="5" id="KW-1133">Transmembrane helix</keyword>
<gene>
    <name evidence="8" type="ORF">ACFSJ0_26170</name>
</gene>
<dbReference type="PANTHER" id="PTHR46041:SF2">
    <property type="entry name" value="MITOCHONDRIAL INNER MEMBRANE PROTEASE SUBUNIT 2"/>
    <property type="match status" value="1"/>
</dbReference>
<protein>
    <submittedName>
        <fullName evidence="8">S26 family signal peptidase</fullName>
    </submittedName>
</protein>
<dbReference type="CDD" id="cd06462">
    <property type="entry name" value="Peptidase_S24_S26"/>
    <property type="match status" value="1"/>
</dbReference>
<evidence type="ECO:0000256" key="5">
    <source>
        <dbReference type="ARBA" id="ARBA00022989"/>
    </source>
</evidence>
<evidence type="ECO:0000256" key="3">
    <source>
        <dbReference type="ARBA" id="ARBA00022692"/>
    </source>
</evidence>
<evidence type="ECO:0000256" key="2">
    <source>
        <dbReference type="ARBA" id="ARBA00022670"/>
    </source>
</evidence>
<keyword evidence="6" id="KW-0472">Membrane</keyword>
<proteinExistence type="predicted"/>
<keyword evidence="2" id="KW-0645">Protease</keyword>
<organism evidence="8 9">
    <name type="scientific">Nonomuraea guangzhouensis</name>
    <dbReference type="NCBI Taxonomy" id="1291555"/>
    <lineage>
        <taxon>Bacteria</taxon>
        <taxon>Bacillati</taxon>
        <taxon>Actinomycetota</taxon>
        <taxon>Actinomycetes</taxon>
        <taxon>Streptosporangiales</taxon>
        <taxon>Streptosporangiaceae</taxon>
        <taxon>Nonomuraea</taxon>
    </lineage>
</organism>
<evidence type="ECO:0000256" key="6">
    <source>
        <dbReference type="ARBA" id="ARBA00023136"/>
    </source>
</evidence>
<dbReference type="Pfam" id="PF10502">
    <property type="entry name" value="Peptidase_S26"/>
    <property type="match status" value="1"/>
</dbReference>
<dbReference type="InterPro" id="IPR019756">
    <property type="entry name" value="Pept_S26A_signal_pept_1_Ser-AS"/>
</dbReference>
<keyword evidence="3" id="KW-0812">Transmembrane</keyword>
<dbReference type="PROSITE" id="PS00501">
    <property type="entry name" value="SPASE_I_1"/>
    <property type="match status" value="1"/>
</dbReference>
<dbReference type="Proteomes" id="UP001597097">
    <property type="component" value="Unassembled WGS sequence"/>
</dbReference>
<evidence type="ECO:0000313" key="9">
    <source>
        <dbReference type="Proteomes" id="UP001597097"/>
    </source>
</evidence>
<dbReference type="InterPro" id="IPR019533">
    <property type="entry name" value="Peptidase_S26"/>
</dbReference>
<accession>A0ABW4GCV5</accession>
<keyword evidence="4" id="KW-0378">Hydrolase</keyword>
<dbReference type="EMBL" id="JBHUCM010000019">
    <property type="protein sequence ID" value="MFD1540567.1"/>
    <property type="molecule type" value="Genomic_DNA"/>
</dbReference>
<reference evidence="9" key="1">
    <citation type="journal article" date="2019" name="Int. J. Syst. Evol. Microbiol.">
        <title>The Global Catalogue of Microorganisms (GCM) 10K type strain sequencing project: providing services to taxonomists for standard genome sequencing and annotation.</title>
        <authorList>
            <consortium name="The Broad Institute Genomics Platform"/>
            <consortium name="The Broad Institute Genome Sequencing Center for Infectious Disease"/>
            <person name="Wu L."/>
            <person name="Ma J."/>
        </authorList>
    </citation>
    <scope>NUCLEOTIDE SEQUENCE [LARGE SCALE GENOMIC DNA]</scope>
    <source>
        <strain evidence="9">CGMCC 1.15399</strain>
    </source>
</reference>
<evidence type="ECO:0000256" key="1">
    <source>
        <dbReference type="ARBA" id="ARBA00004167"/>
    </source>
</evidence>
<name>A0ABW4GCV5_9ACTN</name>
<evidence type="ECO:0000256" key="4">
    <source>
        <dbReference type="ARBA" id="ARBA00022801"/>
    </source>
</evidence>
<dbReference type="InterPro" id="IPR037730">
    <property type="entry name" value="IMP2"/>
</dbReference>
<feature type="domain" description="Peptidase S26" evidence="7">
    <location>
        <begin position="7"/>
        <end position="94"/>
    </location>
</feature>
<comment type="caution">
    <text evidence="8">The sequence shown here is derived from an EMBL/GenBank/DDBJ whole genome shotgun (WGS) entry which is preliminary data.</text>
</comment>